<evidence type="ECO:0000256" key="1">
    <source>
        <dbReference type="SAM" id="Phobius"/>
    </source>
</evidence>
<accession>A0ABM8GVG5</accession>
<dbReference type="Proteomes" id="UP001321486">
    <property type="component" value="Plasmid pNBRC108728a"/>
</dbReference>
<keyword evidence="1" id="KW-0472">Membrane</keyword>
<evidence type="ECO:0000313" key="2">
    <source>
        <dbReference type="EMBL" id="BDZ52465.1"/>
    </source>
</evidence>
<feature type="transmembrane region" description="Helical" evidence="1">
    <location>
        <begin position="64"/>
        <end position="82"/>
    </location>
</feature>
<dbReference type="EMBL" id="AP027733">
    <property type="protein sequence ID" value="BDZ52465.1"/>
    <property type="molecule type" value="Genomic_DNA"/>
</dbReference>
<keyword evidence="1" id="KW-1133">Transmembrane helix</keyword>
<keyword evidence="1" id="KW-0812">Transmembrane</keyword>
<evidence type="ECO:0008006" key="4">
    <source>
        <dbReference type="Google" id="ProtNLM"/>
    </source>
</evidence>
<feature type="transmembrane region" description="Helical" evidence="1">
    <location>
        <begin position="35"/>
        <end position="58"/>
    </location>
</feature>
<proteinExistence type="predicted"/>
<organism evidence="2 3">
    <name type="scientific">Frondihabitans sucicola</name>
    <dbReference type="NCBI Taxonomy" id="1268041"/>
    <lineage>
        <taxon>Bacteria</taxon>
        <taxon>Bacillati</taxon>
        <taxon>Actinomycetota</taxon>
        <taxon>Actinomycetes</taxon>
        <taxon>Micrococcales</taxon>
        <taxon>Microbacteriaceae</taxon>
        <taxon>Frondihabitans</taxon>
    </lineage>
</organism>
<feature type="transmembrane region" description="Helical" evidence="1">
    <location>
        <begin position="89"/>
        <end position="113"/>
    </location>
</feature>
<geneLocation type="plasmid" evidence="2 3">
    <name>pNBRC108728a</name>
</geneLocation>
<evidence type="ECO:0000313" key="3">
    <source>
        <dbReference type="Proteomes" id="UP001321486"/>
    </source>
</evidence>
<keyword evidence="2" id="KW-0614">Plasmid</keyword>
<sequence length="122" mass="12995">MSLPYAGGMSDWDDLRNRDQQMYVRYAPRPATNRMAIASLVLGIVGTLLALIPFLGLILCWPPAILAIVFGFIALGTSRVTGLRRVESIVGIVCGFLPIPIFIVGALLLAAFASAQTTGMTG</sequence>
<reference evidence="3" key="1">
    <citation type="journal article" date="2019" name="Int. J. Syst. Evol. Microbiol.">
        <title>The Global Catalogue of Microorganisms (GCM) 10K type strain sequencing project: providing services to taxonomists for standard genome sequencing and annotation.</title>
        <authorList>
            <consortium name="The Broad Institute Genomics Platform"/>
            <consortium name="The Broad Institute Genome Sequencing Center for Infectious Disease"/>
            <person name="Wu L."/>
            <person name="Ma J."/>
        </authorList>
    </citation>
    <scope>NUCLEOTIDE SEQUENCE [LARGE SCALE GENOMIC DNA]</scope>
    <source>
        <strain evidence="3">NBRC 108728</strain>
    </source>
</reference>
<keyword evidence="3" id="KW-1185">Reference proteome</keyword>
<protein>
    <recommendedName>
        <fullName evidence="4">DUF4190 domain-containing protein</fullName>
    </recommendedName>
</protein>
<gene>
    <name evidence="2" type="ORF">GCM10025867_47060</name>
</gene>
<name>A0ABM8GVG5_9MICO</name>